<evidence type="ECO:0000313" key="1">
    <source>
        <dbReference type="EMBL" id="CAD0005309.1"/>
    </source>
</evidence>
<dbReference type="RefSeq" id="WP_262891025.1">
    <property type="nucleotide sequence ID" value="NZ_CAIJDP010000071.1"/>
</dbReference>
<gene>
    <name evidence="1" type="ORF">FLAT13_02679</name>
</gene>
<dbReference type="Proteomes" id="UP000530060">
    <property type="component" value="Unassembled WGS sequence"/>
</dbReference>
<dbReference type="AlphaFoldDB" id="A0A6V6Z164"/>
<organism evidence="1 2">
    <name type="scientific">Flavobacterium salmonis</name>
    <dbReference type="NCBI Taxonomy" id="2654844"/>
    <lineage>
        <taxon>Bacteria</taxon>
        <taxon>Pseudomonadati</taxon>
        <taxon>Bacteroidota</taxon>
        <taxon>Flavobacteriia</taxon>
        <taxon>Flavobacteriales</taxon>
        <taxon>Flavobacteriaceae</taxon>
        <taxon>Flavobacterium</taxon>
    </lineage>
</organism>
<comment type="caution">
    <text evidence="1">The sequence shown here is derived from an EMBL/GenBank/DDBJ whole genome shotgun (WGS) entry which is preliminary data.</text>
</comment>
<sequence>MKPSALALIEALSFCGGVRHKRLRGEQETAPEKYSFNFRA</sequence>
<reference evidence="1 2" key="1">
    <citation type="submission" date="2020-06" db="EMBL/GenBank/DDBJ databases">
        <authorList>
            <person name="Criscuolo A."/>
        </authorList>
    </citation>
    <scope>NUCLEOTIDE SEQUENCE [LARGE SCALE GENOMIC DNA]</scope>
    <source>
        <strain evidence="2">CIP 111411</strain>
    </source>
</reference>
<protein>
    <submittedName>
        <fullName evidence="1">Uncharacterized protein</fullName>
    </submittedName>
</protein>
<accession>A0A6V6Z164</accession>
<keyword evidence="2" id="KW-1185">Reference proteome</keyword>
<evidence type="ECO:0000313" key="2">
    <source>
        <dbReference type="Proteomes" id="UP000530060"/>
    </source>
</evidence>
<name>A0A6V6Z164_9FLAO</name>
<dbReference type="EMBL" id="CAIJDP010000071">
    <property type="protein sequence ID" value="CAD0005309.1"/>
    <property type="molecule type" value="Genomic_DNA"/>
</dbReference>
<proteinExistence type="predicted"/>